<reference evidence="2 3" key="1">
    <citation type="submission" date="2015-03" db="EMBL/GenBank/DDBJ databases">
        <title>Luteipulveratus halotolerans sp. nov., a novel actinobacterium (Dermacoccaceae) from Sarawak, Malaysia.</title>
        <authorList>
            <person name="Juboi H."/>
            <person name="Basik A."/>
            <person name="Shamsul S.S."/>
            <person name="Arnold P."/>
            <person name="Schmitt E.K."/>
            <person name="Sanglier J.-J."/>
            <person name="Yeo T."/>
        </authorList>
    </citation>
    <scope>NUCLEOTIDE SEQUENCE [LARGE SCALE GENOMIC DNA]</scope>
    <source>
        <strain evidence="2 3">MN07-A0370</strain>
    </source>
</reference>
<evidence type="ECO:0000313" key="2">
    <source>
        <dbReference type="EMBL" id="AKU18733.1"/>
    </source>
</evidence>
<accession>A0A0K1JQ72</accession>
<evidence type="ECO:0000256" key="1">
    <source>
        <dbReference type="SAM" id="MobiDB-lite"/>
    </source>
</evidence>
<protein>
    <submittedName>
        <fullName evidence="2">Uncharacterized protein</fullName>
    </submittedName>
</protein>
<dbReference type="STRING" id="571913.VV02_07655"/>
<feature type="region of interest" description="Disordered" evidence="1">
    <location>
        <begin position="66"/>
        <end position="104"/>
    </location>
</feature>
<evidence type="ECO:0000313" key="3">
    <source>
        <dbReference type="Proteomes" id="UP000066480"/>
    </source>
</evidence>
<dbReference type="KEGG" id="lmoi:VV02_07655"/>
<feature type="region of interest" description="Disordered" evidence="1">
    <location>
        <begin position="1"/>
        <end position="24"/>
    </location>
</feature>
<organism evidence="2 3">
    <name type="scientific">Luteipulveratus mongoliensis</name>
    <dbReference type="NCBI Taxonomy" id="571913"/>
    <lineage>
        <taxon>Bacteria</taxon>
        <taxon>Bacillati</taxon>
        <taxon>Actinomycetota</taxon>
        <taxon>Actinomycetes</taxon>
        <taxon>Micrococcales</taxon>
        <taxon>Dermacoccaceae</taxon>
        <taxon>Luteipulveratus</taxon>
    </lineage>
</organism>
<keyword evidence="3" id="KW-1185">Reference proteome</keyword>
<dbReference type="EMBL" id="CP011112">
    <property type="protein sequence ID" value="AKU18733.1"/>
    <property type="molecule type" value="Genomic_DNA"/>
</dbReference>
<feature type="compositionally biased region" description="Basic and acidic residues" evidence="1">
    <location>
        <begin position="66"/>
        <end position="81"/>
    </location>
</feature>
<dbReference type="AlphaFoldDB" id="A0A0K1JQ72"/>
<name>A0A0K1JQ72_9MICO</name>
<gene>
    <name evidence="2" type="ORF">VV02_07655</name>
</gene>
<dbReference type="Proteomes" id="UP000066480">
    <property type="component" value="Chromosome"/>
</dbReference>
<proteinExistence type="predicted"/>
<feature type="compositionally biased region" description="Basic residues" evidence="1">
    <location>
        <begin position="1"/>
        <end position="10"/>
    </location>
</feature>
<sequence>MRCRPRRARMTGRTTANGYGKAHQKLRARWAPTVATGNVMCTRHGHPQFPNCPGLIAPGAEWELGHDDTTKDRYTGPEHKSCNRRAGGLKRIGTLRQASTSREP</sequence>